<organism evidence="1 2">
    <name type="scientific">Lupinus albus</name>
    <name type="common">White lupine</name>
    <name type="synonym">Lupinus termis</name>
    <dbReference type="NCBI Taxonomy" id="3870"/>
    <lineage>
        <taxon>Eukaryota</taxon>
        <taxon>Viridiplantae</taxon>
        <taxon>Streptophyta</taxon>
        <taxon>Embryophyta</taxon>
        <taxon>Tracheophyta</taxon>
        <taxon>Spermatophyta</taxon>
        <taxon>Magnoliopsida</taxon>
        <taxon>eudicotyledons</taxon>
        <taxon>Gunneridae</taxon>
        <taxon>Pentapetalae</taxon>
        <taxon>rosids</taxon>
        <taxon>fabids</taxon>
        <taxon>Fabales</taxon>
        <taxon>Fabaceae</taxon>
        <taxon>Papilionoideae</taxon>
        <taxon>50 kb inversion clade</taxon>
        <taxon>genistoids sensu lato</taxon>
        <taxon>core genistoids</taxon>
        <taxon>Genisteae</taxon>
        <taxon>Lupinus</taxon>
    </lineage>
</organism>
<reference evidence="2" key="1">
    <citation type="journal article" date="2020" name="Nat. Commun.">
        <title>Genome sequence of the cluster root forming white lupin.</title>
        <authorList>
            <person name="Hufnagel B."/>
            <person name="Marques A."/>
            <person name="Soriano A."/>
            <person name="Marques L."/>
            <person name="Divol F."/>
            <person name="Doumas P."/>
            <person name="Sallet E."/>
            <person name="Mancinotti D."/>
            <person name="Carrere S."/>
            <person name="Marande W."/>
            <person name="Arribat S."/>
            <person name="Keller J."/>
            <person name="Huneau C."/>
            <person name="Blein T."/>
            <person name="Aime D."/>
            <person name="Laguerre M."/>
            <person name="Taylor J."/>
            <person name="Schubert V."/>
            <person name="Nelson M."/>
            <person name="Geu-Flores F."/>
            <person name="Crespi M."/>
            <person name="Gallardo-Guerrero K."/>
            <person name="Delaux P.-M."/>
            <person name="Salse J."/>
            <person name="Berges H."/>
            <person name="Guyot R."/>
            <person name="Gouzy J."/>
            <person name="Peret B."/>
        </authorList>
    </citation>
    <scope>NUCLEOTIDE SEQUENCE [LARGE SCALE GENOMIC DNA]</scope>
    <source>
        <strain evidence="2">cv. Amiga</strain>
    </source>
</reference>
<dbReference type="EMBL" id="WOCE01000025">
    <property type="protein sequence ID" value="KAE9584513.1"/>
    <property type="molecule type" value="Genomic_DNA"/>
</dbReference>
<dbReference type="AlphaFoldDB" id="A0A6A4MT38"/>
<name>A0A6A4MT38_LUPAL</name>
<comment type="caution">
    <text evidence="1">The sequence shown here is derived from an EMBL/GenBank/DDBJ whole genome shotgun (WGS) entry which is preliminary data.</text>
</comment>
<protein>
    <submittedName>
        <fullName evidence="1">Uncharacterized protein</fullName>
    </submittedName>
</protein>
<keyword evidence="2" id="KW-1185">Reference proteome</keyword>
<evidence type="ECO:0000313" key="2">
    <source>
        <dbReference type="Proteomes" id="UP000447434"/>
    </source>
</evidence>
<dbReference type="Proteomes" id="UP000447434">
    <property type="component" value="Chromosome 25"/>
</dbReference>
<evidence type="ECO:0000313" key="1">
    <source>
        <dbReference type="EMBL" id="KAE9584513.1"/>
    </source>
</evidence>
<sequence length="49" mass="5741">MRDDDNFEICVIRKGASNYANPEDVHLPRSMRNDDNFEIRVIRGCIELC</sequence>
<accession>A0A6A4MT38</accession>
<proteinExistence type="predicted"/>
<gene>
    <name evidence="1" type="ORF">Lalb_Chr25g0278911</name>
</gene>